<dbReference type="OrthoDB" id="4937900at2759"/>
<dbReference type="EMBL" id="JAGPXD010000002">
    <property type="protein sequence ID" value="KAH7368422.1"/>
    <property type="molecule type" value="Genomic_DNA"/>
</dbReference>
<name>A0A8K0TS94_9PEZI</name>
<keyword evidence="4" id="KW-1185">Reference proteome</keyword>
<comment type="caution">
    <text evidence="3">The sequence shown here is derived from an EMBL/GenBank/DDBJ whole genome shotgun (WGS) entry which is preliminary data.</text>
</comment>
<evidence type="ECO:0000313" key="4">
    <source>
        <dbReference type="Proteomes" id="UP000813385"/>
    </source>
</evidence>
<feature type="domain" description="Zn(2)-C6 fungal-type" evidence="2">
    <location>
        <begin position="13"/>
        <end position="43"/>
    </location>
</feature>
<evidence type="ECO:0000259" key="2">
    <source>
        <dbReference type="PROSITE" id="PS50048"/>
    </source>
</evidence>
<dbReference type="GO" id="GO:0001228">
    <property type="term" value="F:DNA-binding transcription activator activity, RNA polymerase II-specific"/>
    <property type="evidence" value="ECO:0007669"/>
    <property type="project" value="TreeGrafter"/>
</dbReference>
<dbReference type="CDD" id="cd00067">
    <property type="entry name" value="GAL4"/>
    <property type="match status" value="1"/>
</dbReference>
<dbReference type="AlphaFoldDB" id="A0A8K0TS94"/>
<dbReference type="PROSITE" id="PS00463">
    <property type="entry name" value="ZN2_CY6_FUNGAL_1"/>
    <property type="match status" value="1"/>
</dbReference>
<accession>A0A8K0TS94</accession>
<organism evidence="3 4">
    <name type="scientific">Plectosphaerella cucumerina</name>
    <dbReference type="NCBI Taxonomy" id="40658"/>
    <lineage>
        <taxon>Eukaryota</taxon>
        <taxon>Fungi</taxon>
        <taxon>Dikarya</taxon>
        <taxon>Ascomycota</taxon>
        <taxon>Pezizomycotina</taxon>
        <taxon>Sordariomycetes</taxon>
        <taxon>Hypocreomycetidae</taxon>
        <taxon>Glomerellales</taxon>
        <taxon>Plectosphaerellaceae</taxon>
        <taxon>Plectosphaerella</taxon>
    </lineage>
</organism>
<sequence length="500" mass="55423">MQQRKSHTKSRNGCQGCKTRHIKCDEQTPSCANCISRETECVYVARKTRRPPATNPDKATTKRRPRIVLSQEHDDDASLTLLLPARARRWPHANPSTALTTSPLAFSSSPSANSMLELELMHRWSTKTWQILYAVPVCRVSVQQHLTRASLGYTFMTKAILAAAALDTAMYGGGNEPDSRAYHRAALQLMNEASADYRRQLQGSITRDNLWLLSEFSGLIGMLHYAIPALPAGSPPPALPPVATAKPGALEEDHSVLSRIVHLYDMTVASYELCALNWEWLFESPSSASTIIRDYPVDLSLMNKLSPDLLDATKRMSEVSRIARLPPTGDPDVDGPDGAGPLAIDVFSYRVAVGHLRYAFAEDRIKGYCLSVASGAHVAGPEFGQGLRQREPVAMFVVLYWGVLMHWQSLDQMLWWIGSSGREMVREASELLVTSHIYDLEDVREGIAWARRQVGLEPLVDFRAIFFDEISGDAAGLGDEKTYPAEDAVTWRLEGLEVTG</sequence>
<dbReference type="PROSITE" id="PS50048">
    <property type="entry name" value="ZN2_CY6_FUNGAL_2"/>
    <property type="match status" value="1"/>
</dbReference>
<dbReference type="InterPro" id="IPR053157">
    <property type="entry name" value="Sterol_Uptake_Regulator"/>
</dbReference>
<dbReference type="SUPFAM" id="SSF57701">
    <property type="entry name" value="Zn2/Cys6 DNA-binding domain"/>
    <property type="match status" value="1"/>
</dbReference>
<reference evidence="3" key="1">
    <citation type="journal article" date="2021" name="Nat. Commun.">
        <title>Genetic determinants of endophytism in the Arabidopsis root mycobiome.</title>
        <authorList>
            <person name="Mesny F."/>
            <person name="Miyauchi S."/>
            <person name="Thiergart T."/>
            <person name="Pickel B."/>
            <person name="Atanasova L."/>
            <person name="Karlsson M."/>
            <person name="Huettel B."/>
            <person name="Barry K.W."/>
            <person name="Haridas S."/>
            <person name="Chen C."/>
            <person name="Bauer D."/>
            <person name="Andreopoulos W."/>
            <person name="Pangilinan J."/>
            <person name="LaButti K."/>
            <person name="Riley R."/>
            <person name="Lipzen A."/>
            <person name="Clum A."/>
            <person name="Drula E."/>
            <person name="Henrissat B."/>
            <person name="Kohler A."/>
            <person name="Grigoriev I.V."/>
            <person name="Martin F.M."/>
            <person name="Hacquard S."/>
        </authorList>
    </citation>
    <scope>NUCLEOTIDE SEQUENCE</scope>
    <source>
        <strain evidence="3">MPI-CAGE-AT-0016</strain>
    </source>
</reference>
<proteinExistence type="predicted"/>
<dbReference type="Gene3D" id="4.10.240.10">
    <property type="entry name" value="Zn(2)-C6 fungal-type DNA-binding domain"/>
    <property type="match status" value="1"/>
</dbReference>
<dbReference type="PANTHER" id="PTHR47784">
    <property type="entry name" value="STEROL UPTAKE CONTROL PROTEIN 2"/>
    <property type="match status" value="1"/>
</dbReference>
<dbReference type="InterPro" id="IPR001138">
    <property type="entry name" value="Zn2Cys6_DnaBD"/>
</dbReference>
<evidence type="ECO:0000313" key="3">
    <source>
        <dbReference type="EMBL" id="KAH7368422.1"/>
    </source>
</evidence>
<dbReference type="Proteomes" id="UP000813385">
    <property type="component" value="Unassembled WGS sequence"/>
</dbReference>
<dbReference type="SMART" id="SM00066">
    <property type="entry name" value="GAL4"/>
    <property type="match status" value="1"/>
</dbReference>
<keyword evidence="1" id="KW-0539">Nucleus</keyword>
<gene>
    <name evidence="3" type="ORF">B0T11DRAFT_316600</name>
</gene>
<dbReference type="Pfam" id="PF00172">
    <property type="entry name" value="Zn_clus"/>
    <property type="match status" value="1"/>
</dbReference>
<dbReference type="GO" id="GO:0008270">
    <property type="term" value="F:zinc ion binding"/>
    <property type="evidence" value="ECO:0007669"/>
    <property type="project" value="InterPro"/>
</dbReference>
<evidence type="ECO:0000256" key="1">
    <source>
        <dbReference type="ARBA" id="ARBA00023242"/>
    </source>
</evidence>
<dbReference type="PANTHER" id="PTHR47784:SF10">
    <property type="entry name" value="TRANSCRIPTION FACTOR, PUTATIVE (AFU_ORTHOLOGUE AFUA_6G14150)-RELATED"/>
    <property type="match status" value="1"/>
</dbReference>
<dbReference type="InterPro" id="IPR036864">
    <property type="entry name" value="Zn2-C6_fun-type_DNA-bd_sf"/>
</dbReference>
<protein>
    <recommendedName>
        <fullName evidence="2">Zn(2)-C6 fungal-type domain-containing protein</fullName>
    </recommendedName>
</protein>